<sequence>MTDGLYSTGLKMHTMLTNNRQQRKFKPIRVCAVCLLHDNARPHTAHKTEELLKRFKWEVLDNPPYRPDLVPSDFHIFLDLKRHLAGQNFHDDDEIKNEVEMWF</sequence>
<proteinExistence type="predicted"/>
<protein>
    <recommendedName>
        <fullName evidence="3">Histone-lysine N-methyltransferase SETMAR</fullName>
    </recommendedName>
</protein>
<organism evidence="1 2">
    <name type="scientific">Araneus ventricosus</name>
    <name type="common">Orbweaver spider</name>
    <name type="synonym">Epeira ventricosa</name>
    <dbReference type="NCBI Taxonomy" id="182803"/>
    <lineage>
        <taxon>Eukaryota</taxon>
        <taxon>Metazoa</taxon>
        <taxon>Ecdysozoa</taxon>
        <taxon>Arthropoda</taxon>
        <taxon>Chelicerata</taxon>
        <taxon>Arachnida</taxon>
        <taxon>Araneae</taxon>
        <taxon>Araneomorphae</taxon>
        <taxon>Entelegynae</taxon>
        <taxon>Araneoidea</taxon>
        <taxon>Araneidae</taxon>
        <taxon>Araneus</taxon>
    </lineage>
</organism>
<dbReference type="EMBL" id="BGPR01044417">
    <property type="protein sequence ID" value="GBO21195.1"/>
    <property type="molecule type" value="Genomic_DNA"/>
</dbReference>
<dbReference type="InterPro" id="IPR036397">
    <property type="entry name" value="RNaseH_sf"/>
</dbReference>
<dbReference type="PANTHER" id="PTHR46060">
    <property type="entry name" value="MARINER MOS1 TRANSPOSASE-LIKE PROTEIN"/>
    <property type="match status" value="1"/>
</dbReference>
<dbReference type="Proteomes" id="UP000499080">
    <property type="component" value="Unassembled WGS sequence"/>
</dbReference>
<dbReference type="PANTHER" id="PTHR46060:SF1">
    <property type="entry name" value="MARINER MOS1 TRANSPOSASE-LIKE PROTEIN"/>
    <property type="match status" value="1"/>
</dbReference>
<keyword evidence="2" id="KW-1185">Reference proteome</keyword>
<evidence type="ECO:0008006" key="3">
    <source>
        <dbReference type="Google" id="ProtNLM"/>
    </source>
</evidence>
<dbReference type="Gene3D" id="3.30.420.10">
    <property type="entry name" value="Ribonuclease H-like superfamily/Ribonuclease H"/>
    <property type="match status" value="1"/>
</dbReference>
<reference evidence="1 2" key="1">
    <citation type="journal article" date="2019" name="Sci. Rep.">
        <title>Orb-weaving spider Araneus ventricosus genome elucidates the spidroin gene catalogue.</title>
        <authorList>
            <person name="Kono N."/>
            <person name="Nakamura H."/>
            <person name="Ohtoshi R."/>
            <person name="Moran D.A.P."/>
            <person name="Shinohara A."/>
            <person name="Yoshida Y."/>
            <person name="Fujiwara M."/>
            <person name="Mori M."/>
            <person name="Tomita M."/>
            <person name="Arakawa K."/>
        </authorList>
    </citation>
    <scope>NUCLEOTIDE SEQUENCE [LARGE SCALE GENOMIC DNA]</scope>
</reference>
<dbReference type="GO" id="GO:0003676">
    <property type="term" value="F:nucleic acid binding"/>
    <property type="evidence" value="ECO:0007669"/>
    <property type="project" value="InterPro"/>
</dbReference>
<accession>A0A4Y2V7C8</accession>
<evidence type="ECO:0000313" key="2">
    <source>
        <dbReference type="Proteomes" id="UP000499080"/>
    </source>
</evidence>
<comment type="caution">
    <text evidence="1">The sequence shown here is derived from an EMBL/GenBank/DDBJ whole genome shotgun (WGS) entry which is preliminary data.</text>
</comment>
<dbReference type="AlphaFoldDB" id="A0A4Y2V7C8"/>
<dbReference type="InterPro" id="IPR052709">
    <property type="entry name" value="Transposase-MT_Hybrid"/>
</dbReference>
<evidence type="ECO:0000313" key="1">
    <source>
        <dbReference type="EMBL" id="GBO21195.1"/>
    </source>
</evidence>
<dbReference type="OrthoDB" id="6568111at2759"/>
<name>A0A4Y2V7C8_ARAVE</name>
<gene>
    <name evidence="1" type="ORF">AVEN_5387_1</name>
</gene>